<dbReference type="InterPro" id="IPR011990">
    <property type="entry name" value="TPR-like_helical_dom_sf"/>
</dbReference>
<dbReference type="InterPro" id="IPR039740">
    <property type="entry name" value="CNOT10"/>
</dbReference>
<dbReference type="PANTHER" id="PTHR12979">
    <property type="entry name" value="CCR4-NOT TRANSCRIPTION COMPLEX SUBUNIT 10"/>
    <property type="match status" value="1"/>
</dbReference>
<dbReference type="GO" id="GO:0017148">
    <property type="term" value="P:negative regulation of translation"/>
    <property type="evidence" value="ECO:0007669"/>
    <property type="project" value="TreeGrafter"/>
</dbReference>
<dbReference type="PANTHER" id="PTHR12979:SF5">
    <property type="entry name" value="CCR4-NOT TRANSCRIPTION COMPLEX SUBUNIT 10"/>
    <property type="match status" value="1"/>
</dbReference>
<dbReference type="AlphaFoldDB" id="A0A7G2C0B7"/>
<evidence type="ECO:0008006" key="4">
    <source>
        <dbReference type="Google" id="ProtNLM"/>
    </source>
</evidence>
<organism evidence="2 3">
    <name type="scientific">Angomonas deanei</name>
    <dbReference type="NCBI Taxonomy" id="59799"/>
    <lineage>
        <taxon>Eukaryota</taxon>
        <taxon>Discoba</taxon>
        <taxon>Euglenozoa</taxon>
        <taxon>Kinetoplastea</taxon>
        <taxon>Metakinetoplastina</taxon>
        <taxon>Trypanosomatida</taxon>
        <taxon>Trypanosomatidae</taxon>
        <taxon>Strigomonadinae</taxon>
        <taxon>Angomonas</taxon>
    </lineage>
</organism>
<evidence type="ECO:0000256" key="1">
    <source>
        <dbReference type="ARBA" id="ARBA00010080"/>
    </source>
</evidence>
<evidence type="ECO:0000313" key="2">
    <source>
        <dbReference type="EMBL" id="CAD2213228.1"/>
    </source>
</evidence>
<reference evidence="2 3" key="1">
    <citation type="submission" date="2020-08" db="EMBL/GenBank/DDBJ databases">
        <authorList>
            <person name="Newling K."/>
            <person name="Davey J."/>
            <person name="Forrester S."/>
        </authorList>
    </citation>
    <scope>NUCLEOTIDE SEQUENCE [LARGE SCALE GENOMIC DNA]</scope>
    <source>
        <strain evidence="3">Crithidia deanei Carvalho (ATCC PRA-265)</strain>
    </source>
</reference>
<gene>
    <name evidence="2" type="ORF">ADEAN_000066500</name>
</gene>
<name>A0A7G2C0B7_9TRYP</name>
<dbReference type="GO" id="GO:0030014">
    <property type="term" value="C:CCR4-NOT complex"/>
    <property type="evidence" value="ECO:0007669"/>
    <property type="project" value="InterPro"/>
</dbReference>
<dbReference type="VEuPathDB" id="TriTrypDB:ADEAN_000066500"/>
<sequence length="549" mass="61047">MSDEKSLLDAAKKAFDNGNFSEAEKSLKSLPQDDPQAQHNLAVVQYLKRDIDAEEALNRLGGDSAKDFTDRFKSRVLLRYEGHETALYNKAALLANSGLFHEAITLLRGILVMWKDISKSVVAHALCLFQSLTRPSSSLSQQTRLKSDDELIQAILARNPDFAKSDEFKSIIAAAFADSDSLHEVFKGKEGEKQKAVYLNDLGVLLLNNGKSNVASLCFAKAEKSTSDKQFSVKTPLSYNTGLCALLRGNYDEAIRNFLSIQDAMKKSPIFWLRFSEAAVNCALNLSKDRSRQEYEQEQDYFRRELSAGKLLANFEFLILPGAHVVPGPTQQETSKEHAACAAMEQLAASAIQNALFLLIPQGYTYATAVEAFHHNEQITTHAMLSWVALEVMRKNYSVAVEVGQQVLSAHSHRPLNASVHTALLCYLVEALVQLNDADRAMKVLRQTSLSQLVSSSTEKLDSAHRCRVETLFINLTVTHILNGSWTQAHSIMESLLIKMMESQPASATDFRPEREVQFACQILGIFLELAQGNREKAAETLSRLSWAL</sequence>
<comment type="similarity">
    <text evidence="1">Belongs to the CNOT10 family.</text>
</comment>
<dbReference type="EMBL" id="LR877145">
    <property type="protein sequence ID" value="CAD2213228.1"/>
    <property type="molecule type" value="Genomic_DNA"/>
</dbReference>
<keyword evidence="3" id="KW-1185">Reference proteome</keyword>
<dbReference type="SUPFAM" id="SSF48452">
    <property type="entry name" value="TPR-like"/>
    <property type="match status" value="1"/>
</dbReference>
<proteinExistence type="inferred from homology"/>
<dbReference type="GO" id="GO:0006402">
    <property type="term" value="P:mRNA catabolic process"/>
    <property type="evidence" value="ECO:0007669"/>
    <property type="project" value="TreeGrafter"/>
</dbReference>
<dbReference type="Proteomes" id="UP000515908">
    <property type="component" value="Chromosome 01"/>
</dbReference>
<protein>
    <recommendedName>
        <fullName evidence="4">CCR4-NOT transcription complex subunit 10</fullName>
    </recommendedName>
</protein>
<evidence type="ECO:0000313" key="3">
    <source>
        <dbReference type="Proteomes" id="UP000515908"/>
    </source>
</evidence>
<accession>A0A7G2C0B7</accession>
<dbReference type="Gene3D" id="1.25.40.10">
    <property type="entry name" value="Tetratricopeptide repeat domain"/>
    <property type="match status" value="1"/>
</dbReference>